<feature type="compositionally biased region" description="Basic residues" evidence="7">
    <location>
        <begin position="196"/>
        <end position="218"/>
    </location>
</feature>
<dbReference type="InterPro" id="IPR039797">
    <property type="entry name" value="Pecanex"/>
</dbReference>
<keyword evidence="4 6" id="KW-1133">Transmembrane helix</keyword>
<feature type="compositionally biased region" description="Basic residues" evidence="7">
    <location>
        <begin position="941"/>
        <end position="953"/>
    </location>
</feature>
<feature type="transmembrane region" description="Helical" evidence="6">
    <location>
        <begin position="1253"/>
        <end position="1272"/>
    </location>
</feature>
<feature type="compositionally biased region" description="Polar residues" evidence="7">
    <location>
        <begin position="954"/>
        <end position="965"/>
    </location>
</feature>
<feature type="region of interest" description="Disordered" evidence="7">
    <location>
        <begin position="785"/>
        <end position="815"/>
    </location>
</feature>
<feature type="region of interest" description="Disordered" evidence="7">
    <location>
        <begin position="186"/>
        <end position="223"/>
    </location>
</feature>
<feature type="region of interest" description="Disordered" evidence="7">
    <location>
        <begin position="842"/>
        <end position="873"/>
    </location>
</feature>
<comment type="caution">
    <text evidence="6">Lacks conserved residue(s) required for the propagation of feature annotation.</text>
</comment>
<organism evidence="9 10">
    <name type="scientific">Spodoptera exigua</name>
    <name type="common">Beet armyworm</name>
    <name type="synonym">Noctua fulgens</name>
    <dbReference type="NCBI Taxonomy" id="7107"/>
    <lineage>
        <taxon>Eukaryota</taxon>
        <taxon>Metazoa</taxon>
        <taxon>Ecdysozoa</taxon>
        <taxon>Arthropoda</taxon>
        <taxon>Hexapoda</taxon>
        <taxon>Insecta</taxon>
        <taxon>Pterygota</taxon>
        <taxon>Neoptera</taxon>
        <taxon>Endopterygota</taxon>
        <taxon>Lepidoptera</taxon>
        <taxon>Glossata</taxon>
        <taxon>Ditrysia</taxon>
        <taxon>Noctuoidea</taxon>
        <taxon>Noctuidae</taxon>
        <taxon>Amphipyrinae</taxon>
        <taxon>Spodoptera</taxon>
    </lineage>
</organism>
<feature type="compositionally biased region" description="Polar residues" evidence="7">
    <location>
        <begin position="430"/>
        <end position="441"/>
    </location>
</feature>
<dbReference type="Proteomes" id="UP000814243">
    <property type="component" value="Unassembled WGS sequence"/>
</dbReference>
<evidence type="ECO:0000256" key="2">
    <source>
        <dbReference type="ARBA" id="ARBA00010170"/>
    </source>
</evidence>
<feature type="transmembrane region" description="Helical" evidence="6">
    <location>
        <begin position="1315"/>
        <end position="1335"/>
    </location>
</feature>
<evidence type="ECO:0000313" key="10">
    <source>
        <dbReference type="Proteomes" id="UP000814243"/>
    </source>
</evidence>
<evidence type="ECO:0000313" key="9">
    <source>
        <dbReference type="EMBL" id="KAH9645142.1"/>
    </source>
</evidence>
<dbReference type="PANTHER" id="PTHR12372">
    <property type="entry name" value="PECANEX"/>
    <property type="match status" value="1"/>
</dbReference>
<gene>
    <name evidence="9" type="ORF">HF086_005687</name>
</gene>
<feature type="region of interest" description="Disordered" evidence="7">
    <location>
        <begin position="912"/>
        <end position="983"/>
    </location>
</feature>
<feature type="compositionally biased region" description="Basic and acidic residues" evidence="7">
    <location>
        <begin position="929"/>
        <end position="940"/>
    </location>
</feature>
<accession>A0A922MZA3</accession>
<feature type="compositionally biased region" description="Basic residues" evidence="7">
    <location>
        <begin position="312"/>
        <end position="322"/>
    </location>
</feature>
<feature type="compositionally biased region" description="Low complexity" evidence="7">
    <location>
        <begin position="1078"/>
        <end position="1095"/>
    </location>
</feature>
<sequence length="2073" mass="229957">MGSQTLEILRQGVWASLTGGWFYDPHQNLFCNTVHLYVWLFLLCLPFSIYLYFPPASLGWIIYCALVAVLFAGLKLLNHGLHHMYDTTECIIVQPPSDPNATDNTAPDEGMEMQMLKLGGAPATGSDNESVTSLEYHKPNNSTIDLKVDVHRKNSSESSMEDSAMSAKQTEAVAATKSDLCVAQAADMPGPSKTRPATRSRSKSGHRRERTSKRRTHGTRIDELIGEASRSNRVENNLPVHMLVDEGPFAKVSRRYHECPHRRGSSNKDFFKEWLYLDGSEATGEPYQSKFARQLSSDSRDNSEPSVGPPSPKKRTAHRRRYANYPDESCTKSAMALATQQSSNMRRNSNSTMSTIQLPLLNSTAQLVSHMRRHSNNADTGFFASVELGEYMMVKAEAPAGDTEKSKGKSSGFRRIKSAALEIGCPPPSVSNLSPHPNSAETIGGQMLKNPKSAVIPPPSKSLTRGPHLNLYPKNESGEGCSYPYLTYGSEIVYPIAEISDEMQTSQKETDLDSSGESYSDYDDEKQFRGFDWDAEQSSAMRSSDSDYENNGSRSPLLDRPSDVRVVRSKTHGDSKKHCCERHTNKHNLDCPNDKSKPTRLKKLPKHEPQYEAKRSERAAPCCECKTNINTNVDYFEKASASSKDLLIEKSSLESNEAQEPPEKKAEDKKVVEKKLWDHNICNSSSSSDTYVEGVAKMFKPEKSTAPETEESQLTCDSSRSADERSVYSLDWLFEESDLAAACSKDAGACALAEDVLNQKLANALGESSSNVPKNLGAIPKQIKNLARSRASSQKENKKRDSKKEKDENQNEEVSFDAVEAQAALVQGLECLFAATNANTVVMPPTNRDERPRSHRQSIRGERENSHKTRKRSIEEVAQTSTNTLLPTSMPLLAAFLNSRVDFGPCCAPSHATNGTEAAPPQNAQAAEEAPRFRPLMDRNHRNRIRKIKRSTRQRNNPSHQSNANKRNKAPAPDSSNNSNNVHFATSFDDTTDGAIHCFMDEYGNWMSYTFDKNSSGRAQAQPIPLPEKEDGMRINRVKPIDNPDNSQETAGEGSCGSLESEAGNSESIPKTKRGDSIDQSSSNQGSNNPLLSSNNNVSAVVPINTNNANKRFYVFDGGTGAHADQPRSPVAYVTDSLLEQIEAERQSRMGLPSMHINFLMNQQRAQQMAQQQAENTYANIPSLMPSIGEESVEINHRSKFSKLMDEMEKANQPKPKSYYKFKLSKCFELKVTMDRLQLMALFDRNLTFKETFITIFLAVMVAVLGSMVLNLGFYRDIYAFWFCFIMAGSQYSLLKSVQPDSASPVHGFNKMVVFSRPVYFCICTALLCGVHSYLEQTAPFMDEDHTRRKRSVDATNPITIYGFEMNERDFLLIIQEILSKFLLFFPLAFSLGLFPQVNTFLMYFLEQVDMHVFGGNATSSLSAAVYCVVRSLAAIGVLYGFAYSGLVEGKKSQHQKHNILFSIFCGLLVPIAYHLSRSASDYTLIWNLIKKHLLPPELYVIHSPECSPETDKSDPNTLTEDKKNNSESNISKQNSIGSSASKINFSSETNIAKQKRSQTSSVSSLKMDPRGGDTMNSTSSLKADVPPEDDKTQDTSTTNVKADSEKPDEDMEDPLPKKLQATVNARLKNDVIVCTFLGLFVFGLHCTTVFTTLRPQLNTMFVYLSFLERNVLYPAVVVAATSQDAPAIATKYGDAVGALIICVCALKCLRNAYSEPESQYLILVFAVLLFQRDLSSRKISETFLVDYFITAIIFSKVYEFLLKVVLASDYLNCLVHIVEMGNGLVSFQLRGLEFRGTYCQQREVEAISEGPEESSEGVCGAGGAWWCGGRALSLGAAWALRWLAWQLVAARYVLEGYSVSDNSAVSMLQVFDVEFFLYGLHSLFKGDFRITCARDEWVFTDMSLLHSVLAPAIRMALKLHQDHFMFPEEYCSSSALYCAIASHAQRLVICHEAAPAWRYNVLRGAPHLLALSIRRRCGEGCSSGGATAACDAAAAEAGAARTHTPRHNALHLSRTSLDFRIYIFVLYVFTAGTRGSLASAGKPTSSTLASLAGLLRDHSHDRPIDRTHDDSG</sequence>
<evidence type="ECO:0000256" key="3">
    <source>
        <dbReference type="ARBA" id="ARBA00022692"/>
    </source>
</evidence>
<feature type="transmembrane region" description="Helical" evidence="6">
    <location>
        <begin position="1424"/>
        <end position="1447"/>
    </location>
</feature>
<evidence type="ECO:0000256" key="5">
    <source>
        <dbReference type="ARBA" id="ARBA00023136"/>
    </source>
</evidence>
<evidence type="ECO:0000256" key="1">
    <source>
        <dbReference type="ARBA" id="ARBA00004141"/>
    </source>
</evidence>
<feature type="region of interest" description="Disordered" evidence="7">
    <location>
        <begin position="426"/>
        <end position="474"/>
    </location>
</feature>
<feature type="compositionally biased region" description="Basic and acidic residues" evidence="7">
    <location>
        <begin position="859"/>
        <end position="873"/>
    </location>
</feature>
<reference evidence="9" key="1">
    <citation type="journal article" date="2021" name="G3 (Bethesda)">
        <title>Genome and transcriptome analysis of the beet armyworm Spodoptera exigua reveals targets for pest control. .</title>
        <authorList>
            <person name="Simon S."/>
            <person name="Breeschoten T."/>
            <person name="Jansen H.J."/>
            <person name="Dirks R.P."/>
            <person name="Schranz M.E."/>
            <person name="Ros V.I.D."/>
        </authorList>
    </citation>
    <scope>NUCLEOTIDE SEQUENCE</scope>
    <source>
        <strain evidence="9">TB_SE_WUR_2020</strain>
    </source>
</reference>
<comment type="caution">
    <text evidence="9">The sequence shown here is derived from an EMBL/GenBank/DDBJ whole genome shotgun (WGS) entry which is preliminary data.</text>
</comment>
<feature type="region of interest" description="Disordered" evidence="7">
    <location>
        <begin position="1015"/>
        <end position="1095"/>
    </location>
</feature>
<keyword evidence="5 6" id="KW-0472">Membrane</keyword>
<dbReference type="GO" id="GO:0016020">
    <property type="term" value="C:membrane"/>
    <property type="evidence" value="ECO:0007669"/>
    <property type="project" value="UniProtKB-SubCell"/>
</dbReference>
<dbReference type="PANTHER" id="PTHR12372:SF7">
    <property type="entry name" value="PROTEIN PECANEX"/>
    <property type="match status" value="1"/>
</dbReference>
<feature type="transmembrane region" description="Helical" evidence="6">
    <location>
        <begin position="34"/>
        <end position="53"/>
    </location>
</feature>
<evidence type="ECO:0000256" key="4">
    <source>
        <dbReference type="ARBA" id="ARBA00022989"/>
    </source>
</evidence>
<dbReference type="InterPro" id="IPR007735">
    <property type="entry name" value="Pecanex_C"/>
</dbReference>
<evidence type="ECO:0000256" key="7">
    <source>
        <dbReference type="SAM" id="MobiDB-lite"/>
    </source>
</evidence>
<protein>
    <recommendedName>
        <fullName evidence="6">Pecanex-like protein</fullName>
    </recommendedName>
</protein>
<feature type="region of interest" description="Disordered" evidence="7">
    <location>
        <begin position="1505"/>
        <end position="1616"/>
    </location>
</feature>
<feature type="transmembrane region" description="Helical" evidence="6">
    <location>
        <begin position="60"/>
        <end position="77"/>
    </location>
</feature>
<dbReference type="EMBL" id="JACEFF010000057">
    <property type="protein sequence ID" value="KAH9645142.1"/>
    <property type="molecule type" value="Genomic_DNA"/>
</dbReference>
<feature type="compositionally biased region" description="Polar residues" evidence="7">
    <location>
        <begin position="1527"/>
        <end position="1565"/>
    </location>
</feature>
<dbReference type="GO" id="GO:0005783">
    <property type="term" value="C:endoplasmic reticulum"/>
    <property type="evidence" value="ECO:0007669"/>
    <property type="project" value="TreeGrafter"/>
</dbReference>
<feature type="compositionally biased region" description="Low complexity" evidence="7">
    <location>
        <begin position="917"/>
        <end position="928"/>
    </location>
</feature>
<feature type="domain" description="Pecanex C-terminal" evidence="8">
    <location>
        <begin position="1871"/>
        <end position="1972"/>
    </location>
</feature>
<dbReference type="GO" id="GO:0007029">
    <property type="term" value="P:endoplasmic reticulum organization"/>
    <property type="evidence" value="ECO:0007669"/>
    <property type="project" value="TreeGrafter"/>
</dbReference>
<feature type="compositionally biased region" description="Basic and acidic residues" evidence="7">
    <location>
        <begin position="1510"/>
        <end position="1526"/>
    </location>
</feature>
<comment type="subcellular location">
    <subcellularLocation>
        <location evidence="1 6">Membrane</location>
        <topology evidence="1 6">Multi-pass membrane protein</topology>
    </subcellularLocation>
</comment>
<feature type="compositionally biased region" description="Polar residues" evidence="7">
    <location>
        <begin position="536"/>
        <end position="554"/>
    </location>
</feature>
<name>A0A922MZA3_SPOEX</name>
<feature type="transmembrane region" description="Helical" evidence="6">
    <location>
        <begin position="1459"/>
        <end position="1476"/>
    </location>
</feature>
<comment type="similarity">
    <text evidence="2 6">Belongs to the pecanex family.</text>
</comment>
<keyword evidence="3 6" id="KW-0812">Transmembrane</keyword>
<evidence type="ECO:0000256" key="6">
    <source>
        <dbReference type="RuleBase" id="RU367089"/>
    </source>
</evidence>
<feature type="compositionally biased region" description="Basic and acidic residues" evidence="7">
    <location>
        <begin position="793"/>
        <end position="809"/>
    </location>
</feature>
<feature type="compositionally biased region" description="Basic and acidic residues" evidence="7">
    <location>
        <begin position="560"/>
        <end position="597"/>
    </location>
</feature>
<dbReference type="Pfam" id="PF05041">
    <property type="entry name" value="Pecanex_C"/>
    <property type="match status" value="1"/>
</dbReference>
<evidence type="ECO:0000259" key="8">
    <source>
        <dbReference type="Pfam" id="PF05041"/>
    </source>
</evidence>
<proteinExistence type="inferred from homology"/>
<feature type="region of interest" description="Disordered" evidence="7">
    <location>
        <begin position="503"/>
        <end position="613"/>
    </location>
</feature>
<feature type="region of interest" description="Disordered" evidence="7">
    <location>
        <begin position="291"/>
        <end position="328"/>
    </location>
</feature>
<feature type="compositionally biased region" description="Basic and acidic residues" evidence="7">
    <location>
        <begin position="1027"/>
        <end position="1042"/>
    </location>
</feature>
<feature type="transmembrane region" description="Helical" evidence="6">
    <location>
        <begin position="1382"/>
        <end position="1404"/>
    </location>
</feature>